<dbReference type="PANTHER" id="PTHR43568">
    <property type="entry name" value="P PROTEIN"/>
    <property type="match status" value="1"/>
</dbReference>
<evidence type="ECO:0000256" key="2">
    <source>
        <dbReference type="ARBA" id="ARBA00022448"/>
    </source>
</evidence>
<dbReference type="InterPro" id="IPR051475">
    <property type="entry name" value="Diverse_Ion_Transporter"/>
</dbReference>
<comment type="subcellular location">
    <subcellularLocation>
        <location evidence="1">Membrane</location>
        <topology evidence="1">Multi-pass membrane protein</topology>
    </subcellularLocation>
</comment>
<gene>
    <name evidence="8" type="ORF">KUA55_08810</name>
</gene>
<evidence type="ECO:0000313" key="9">
    <source>
        <dbReference type="Proteomes" id="UP000774130"/>
    </source>
</evidence>
<accession>A0ABS6TD06</accession>
<keyword evidence="9" id="KW-1185">Reference proteome</keyword>
<keyword evidence="3 6" id="KW-0812">Transmembrane</keyword>
<evidence type="ECO:0000256" key="4">
    <source>
        <dbReference type="ARBA" id="ARBA00022989"/>
    </source>
</evidence>
<feature type="transmembrane region" description="Helical" evidence="6">
    <location>
        <begin position="308"/>
        <end position="333"/>
    </location>
</feature>
<evidence type="ECO:0000313" key="8">
    <source>
        <dbReference type="EMBL" id="MBV7390778.1"/>
    </source>
</evidence>
<feature type="transmembrane region" description="Helical" evidence="6">
    <location>
        <begin position="277"/>
        <end position="296"/>
    </location>
</feature>
<protein>
    <recommendedName>
        <fullName evidence="7">Citrate transporter-like domain-containing protein</fullName>
    </recommendedName>
</protein>
<evidence type="ECO:0000256" key="1">
    <source>
        <dbReference type="ARBA" id="ARBA00004141"/>
    </source>
</evidence>
<keyword evidence="5 6" id="KW-0472">Membrane</keyword>
<sequence length="368" mass="40906">MGKILGFIKQNRLFSGAFLLAIIASFIGRFSLNFVDWKVILTLFGLMLVIQGFEVLGVLRFFAEKLLDYSNSNRQLIQLLVLLSLVGSMFLTNDVAVLTLLPIYLKLYIELKHFKGGIFGAVLIVVAANLGSSFFPFGNPQNLYLYHYYHVPLGQFLLWMAGLLALSCLFLFLLTLRIPKESLPKIVAENDTIDKKGVLLFSLLMGAMILVVLGLLPDLWTVIGLILVVFCYQKDLLKRVDYLLLLTFVCFFMIVGNIAEAAVVRDILAQLLSSAKRVYLIAIALSQVISNVPAAFLMEPFTQYHQALILGVNVGGLGTLIASLANLIGLNIIKLYTPGQQKSFIKIFTLVNFSLLIAIGCIILFFIH</sequence>
<dbReference type="InterPro" id="IPR004680">
    <property type="entry name" value="Cit_transptr-like_dom"/>
</dbReference>
<keyword evidence="4 6" id="KW-1133">Transmembrane helix</keyword>
<name>A0ABS6TD06_9ENTE</name>
<dbReference type="EMBL" id="JAHUZB010000003">
    <property type="protein sequence ID" value="MBV7390778.1"/>
    <property type="molecule type" value="Genomic_DNA"/>
</dbReference>
<feature type="domain" description="Citrate transporter-like" evidence="7">
    <location>
        <begin position="16"/>
        <end position="300"/>
    </location>
</feature>
<dbReference type="Proteomes" id="UP000774130">
    <property type="component" value="Unassembled WGS sequence"/>
</dbReference>
<evidence type="ECO:0000256" key="3">
    <source>
        <dbReference type="ARBA" id="ARBA00022692"/>
    </source>
</evidence>
<evidence type="ECO:0000259" key="7">
    <source>
        <dbReference type="Pfam" id="PF03600"/>
    </source>
</evidence>
<feature type="transmembrane region" description="Helical" evidence="6">
    <location>
        <begin position="117"/>
        <end position="136"/>
    </location>
</feature>
<feature type="transmembrane region" description="Helical" evidence="6">
    <location>
        <begin position="156"/>
        <end position="176"/>
    </location>
</feature>
<evidence type="ECO:0000256" key="6">
    <source>
        <dbReference type="SAM" id="Phobius"/>
    </source>
</evidence>
<feature type="transmembrane region" description="Helical" evidence="6">
    <location>
        <begin position="197"/>
        <end position="230"/>
    </location>
</feature>
<proteinExistence type="predicted"/>
<feature type="transmembrane region" description="Helical" evidence="6">
    <location>
        <begin position="75"/>
        <end position="105"/>
    </location>
</feature>
<dbReference type="PANTHER" id="PTHR43568:SF1">
    <property type="entry name" value="P PROTEIN"/>
    <property type="match status" value="1"/>
</dbReference>
<feature type="transmembrane region" description="Helical" evidence="6">
    <location>
        <begin position="12"/>
        <end position="32"/>
    </location>
</feature>
<keyword evidence="2" id="KW-0813">Transport</keyword>
<feature type="transmembrane region" description="Helical" evidence="6">
    <location>
        <begin position="242"/>
        <end position="265"/>
    </location>
</feature>
<dbReference type="Pfam" id="PF03600">
    <property type="entry name" value="CitMHS"/>
    <property type="match status" value="1"/>
</dbReference>
<reference evidence="8 9" key="1">
    <citation type="submission" date="2021-06" db="EMBL/GenBank/DDBJ databases">
        <title>Enterococcus alishanensis sp. nov., a novel lactic acid bacterium isolated from fresh coffee beans.</title>
        <authorList>
            <person name="Chen Y.-S."/>
        </authorList>
    </citation>
    <scope>NUCLEOTIDE SEQUENCE [LARGE SCALE GENOMIC DNA]</scope>
    <source>
        <strain evidence="8 9">ALS3</strain>
    </source>
</reference>
<feature type="transmembrane region" description="Helical" evidence="6">
    <location>
        <begin position="39"/>
        <end position="63"/>
    </location>
</feature>
<feature type="transmembrane region" description="Helical" evidence="6">
    <location>
        <begin position="345"/>
        <end position="367"/>
    </location>
</feature>
<evidence type="ECO:0000256" key="5">
    <source>
        <dbReference type="ARBA" id="ARBA00023136"/>
    </source>
</evidence>
<organism evidence="8 9">
    <name type="scientific">Enterococcus alishanensis</name>
    <dbReference type="NCBI Taxonomy" id="1303817"/>
    <lineage>
        <taxon>Bacteria</taxon>
        <taxon>Bacillati</taxon>
        <taxon>Bacillota</taxon>
        <taxon>Bacilli</taxon>
        <taxon>Lactobacillales</taxon>
        <taxon>Enterococcaceae</taxon>
        <taxon>Enterococcus</taxon>
    </lineage>
</organism>
<comment type="caution">
    <text evidence="8">The sequence shown here is derived from an EMBL/GenBank/DDBJ whole genome shotgun (WGS) entry which is preliminary data.</text>
</comment>